<feature type="compositionally biased region" description="Polar residues" evidence="1">
    <location>
        <begin position="119"/>
        <end position="132"/>
    </location>
</feature>
<feature type="compositionally biased region" description="Polar residues" evidence="1">
    <location>
        <begin position="33"/>
        <end position="43"/>
    </location>
</feature>
<feature type="compositionally biased region" description="Basic and acidic residues" evidence="1">
    <location>
        <begin position="17"/>
        <end position="32"/>
    </location>
</feature>
<dbReference type="Proteomes" id="UP001600888">
    <property type="component" value="Unassembled WGS sequence"/>
</dbReference>
<name>A0ABR4ECV5_9PEZI</name>
<sequence length="132" mass="14186">MHENMILSCQFKFSKNPKFEETPDQKARDENHLNPQSSKSTIYSHSMSVTGIATAEHPEHVAALDAQFASSPTEIDREDIWPLEIPGAAKVQGDTEKGSQANSTDDGDKVRPTKVASGKNGSSSGTILDSAA</sequence>
<feature type="region of interest" description="Disordered" evidence="1">
    <location>
        <begin position="15"/>
        <end position="43"/>
    </location>
</feature>
<evidence type="ECO:0000256" key="1">
    <source>
        <dbReference type="SAM" id="MobiDB-lite"/>
    </source>
</evidence>
<gene>
    <name evidence="2" type="ORF">FJTKL_12749</name>
</gene>
<organism evidence="2 3">
    <name type="scientific">Diaporthe vaccinii</name>
    <dbReference type="NCBI Taxonomy" id="105482"/>
    <lineage>
        <taxon>Eukaryota</taxon>
        <taxon>Fungi</taxon>
        <taxon>Dikarya</taxon>
        <taxon>Ascomycota</taxon>
        <taxon>Pezizomycotina</taxon>
        <taxon>Sordariomycetes</taxon>
        <taxon>Sordariomycetidae</taxon>
        <taxon>Diaporthales</taxon>
        <taxon>Diaporthaceae</taxon>
        <taxon>Diaporthe</taxon>
        <taxon>Diaporthe eres species complex</taxon>
    </lineage>
</organism>
<evidence type="ECO:0000313" key="2">
    <source>
        <dbReference type="EMBL" id="KAL2280136.1"/>
    </source>
</evidence>
<feature type="region of interest" description="Disordered" evidence="1">
    <location>
        <begin position="85"/>
        <end position="132"/>
    </location>
</feature>
<dbReference type="EMBL" id="JBAWTH010000069">
    <property type="protein sequence ID" value="KAL2280136.1"/>
    <property type="molecule type" value="Genomic_DNA"/>
</dbReference>
<keyword evidence="3" id="KW-1185">Reference proteome</keyword>
<comment type="caution">
    <text evidence="2">The sequence shown here is derived from an EMBL/GenBank/DDBJ whole genome shotgun (WGS) entry which is preliminary data.</text>
</comment>
<protein>
    <submittedName>
        <fullName evidence="2">Uncharacterized protein</fullName>
    </submittedName>
</protein>
<accession>A0ABR4ECV5</accession>
<evidence type="ECO:0000313" key="3">
    <source>
        <dbReference type="Proteomes" id="UP001600888"/>
    </source>
</evidence>
<proteinExistence type="predicted"/>
<reference evidence="2 3" key="1">
    <citation type="submission" date="2024-03" db="EMBL/GenBank/DDBJ databases">
        <title>A high-quality draft genome sequence of Diaporthe vaccinii, a causative agent of upright dieback and viscid rot disease in cranberry plants.</title>
        <authorList>
            <person name="Sarrasin M."/>
            <person name="Lang B.F."/>
            <person name="Burger G."/>
        </authorList>
    </citation>
    <scope>NUCLEOTIDE SEQUENCE [LARGE SCALE GENOMIC DNA]</scope>
    <source>
        <strain evidence="2 3">IS7</strain>
    </source>
</reference>